<comment type="caution">
    <text evidence="2">The sequence shown here is derived from an EMBL/GenBank/DDBJ whole genome shotgun (WGS) entry which is preliminary data.</text>
</comment>
<accession>A0ABP7G311</accession>
<proteinExistence type="predicted"/>
<keyword evidence="1" id="KW-0472">Membrane</keyword>
<name>A0ABP7G311_9MICO</name>
<dbReference type="RefSeq" id="WP_344780165.1">
    <property type="nucleotide sequence ID" value="NZ_BAABAF010000001.1"/>
</dbReference>
<sequence>MDQQGAVAAARTVAPAAGTVPVPDAPADVAAPGDAAVIPPRKSHLGRDLTLIVVVVGMLLAGLGVGGVFVYRALYSPAAFVQHYLELLAEGHAADALKVPGVVIDRSQLDAAGLPKSASEALLRQAALSTLTHISVTTGKTVDGVTDVTASYHAGGNPGTTTFQVRRGNDIGFVPTWRFARSPLAVVELTVHGAMQFQVNRFRVDKRQVGLAGAEVNPADPVPLLVFSPGLYSVRVDTPISYSPGVAVLSDAPLKNVPVTLQTKPTETFIAVVQNKVDDYLNTCAAQQVLQPSGCPFGYTVQNRIEAPPTWSIAHSPKVTVVPDGENWAILPTRADAHIVVDIREIYDGSLRHIDEDVPFTMSGTITVSPSGTASIRVSSDDDG</sequence>
<gene>
    <name evidence="2" type="ORF">GCM10022240_05000</name>
</gene>
<evidence type="ECO:0000313" key="2">
    <source>
        <dbReference type="EMBL" id="GAA3754982.1"/>
    </source>
</evidence>
<evidence type="ECO:0008006" key="4">
    <source>
        <dbReference type="Google" id="ProtNLM"/>
    </source>
</evidence>
<feature type="transmembrane region" description="Helical" evidence="1">
    <location>
        <begin position="49"/>
        <end position="71"/>
    </location>
</feature>
<protein>
    <recommendedName>
        <fullName evidence="4">Peptidoglycan binding domain-containing protein</fullName>
    </recommendedName>
</protein>
<evidence type="ECO:0000256" key="1">
    <source>
        <dbReference type="SAM" id="Phobius"/>
    </source>
</evidence>
<dbReference type="EMBL" id="BAABAF010000001">
    <property type="protein sequence ID" value="GAA3754982.1"/>
    <property type="molecule type" value="Genomic_DNA"/>
</dbReference>
<reference evidence="3" key="1">
    <citation type="journal article" date="2019" name="Int. J. Syst. Evol. Microbiol.">
        <title>The Global Catalogue of Microorganisms (GCM) 10K type strain sequencing project: providing services to taxonomists for standard genome sequencing and annotation.</title>
        <authorList>
            <consortium name="The Broad Institute Genomics Platform"/>
            <consortium name="The Broad Institute Genome Sequencing Center for Infectious Disease"/>
            <person name="Wu L."/>
            <person name="Ma J."/>
        </authorList>
    </citation>
    <scope>NUCLEOTIDE SEQUENCE [LARGE SCALE GENOMIC DNA]</scope>
    <source>
        <strain evidence="3">JCM 16950</strain>
    </source>
</reference>
<dbReference type="Proteomes" id="UP001500540">
    <property type="component" value="Unassembled WGS sequence"/>
</dbReference>
<keyword evidence="1" id="KW-1133">Transmembrane helix</keyword>
<organism evidence="2 3">
    <name type="scientific">Microbacterium kribbense</name>
    <dbReference type="NCBI Taxonomy" id="433645"/>
    <lineage>
        <taxon>Bacteria</taxon>
        <taxon>Bacillati</taxon>
        <taxon>Actinomycetota</taxon>
        <taxon>Actinomycetes</taxon>
        <taxon>Micrococcales</taxon>
        <taxon>Microbacteriaceae</taxon>
        <taxon>Microbacterium</taxon>
    </lineage>
</organism>
<keyword evidence="1" id="KW-0812">Transmembrane</keyword>
<evidence type="ECO:0000313" key="3">
    <source>
        <dbReference type="Proteomes" id="UP001500540"/>
    </source>
</evidence>
<keyword evidence="3" id="KW-1185">Reference proteome</keyword>